<dbReference type="EMBL" id="JAQQAF010000004">
    <property type="protein sequence ID" value="KAJ8494252.1"/>
    <property type="molecule type" value="Genomic_DNA"/>
</dbReference>
<keyword evidence="2" id="KW-1185">Reference proteome</keyword>
<dbReference type="Proteomes" id="UP001222027">
    <property type="component" value="Unassembled WGS sequence"/>
</dbReference>
<name>A0AAV8RBM7_ENSVE</name>
<sequence>MRSGGWRFNANVERLGEKGEEEEDLRAPKGIFARPRRLTCRWRPSPLGFLACDGIMRLCLFRTRSQRYPRFSVGYEMGPVLTKTPLDNLLVNFRGAHVELKKRILLVRLDLIRIVSFVCVGPFGSDDCDDKSSGRTTAWRSIFGGWSRAVDGPNHVSLRYNMAVQNGVFVGDVDVGNSCTKS</sequence>
<reference evidence="1 2" key="1">
    <citation type="submission" date="2022-12" db="EMBL/GenBank/DDBJ databases">
        <title>Chromosome-scale assembly of the Ensete ventricosum genome.</title>
        <authorList>
            <person name="Dussert Y."/>
            <person name="Stocks J."/>
            <person name="Wendawek A."/>
            <person name="Woldeyes F."/>
            <person name="Nichols R.A."/>
            <person name="Borrell J.S."/>
        </authorList>
    </citation>
    <scope>NUCLEOTIDE SEQUENCE [LARGE SCALE GENOMIC DNA]</scope>
    <source>
        <strain evidence="2">cv. Maze</strain>
        <tissue evidence="1">Seeds</tissue>
    </source>
</reference>
<evidence type="ECO:0000313" key="2">
    <source>
        <dbReference type="Proteomes" id="UP001222027"/>
    </source>
</evidence>
<gene>
    <name evidence="1" type="ORF">OPV22_015973</name>
</gene>
<dbReference type="AlphaFoldDB" id="A0AAV8RBM7"/>
<evidence type="ECO:0000313" key="1">
    <source>
        <dbReference type="EMBL" id="KAJ8494252.1"/>
    </source>
</evidence>
<proteinExistence type="predicted"/>
<accession>A0AAV8RBM7</accession>
<organism evidence="1 2">
    <name type="scientific">Ensete ventricosum</name>
    <name type="common">Abyssinian banana</name>
    <name type="synonym">Musa ensete</name>
    <dbReference type="NCBI Taxonomy" id="4639"/>
    <lineage>
        <taxon>Eukaryota</taxon>
        <taxon>Viridiplantae</taxon>
        <taxon>Streptophyta</taxon>
        <taxon>Embryophyta</taxon>
        <taxon>Tracheophyta</taxon>
        <taxon>Spermatophyta</taxon>
        <taxon>Magnoliopsida</taxon>
        <taxon>Liliopsida</taxon>
        <taxon>Zingiberales</taxon>
        <taxon>Musaceae</taxon>
        <taxon>Ensete</taxon>
    </lineage>
</organism>
<comment type="caution">
    <text evidence="1">The sequence shown here is derived from an EMBL/GenBank/DDBJ whole genome shotgun (WGS) entry which is preliminary data.</text>
</comment>
<protein>
    <submittedName>
        <fullName evidence="1">Uncharacterized protein</fullName>
    </submittedName>
</protein>